<reference evidence="2 3" key="1">
    <citation type="submission" date="2022-01" db="EMBL/GenBank/DDBJ databases">
        <title>A chromosomal length assembly of Cordylochernes scorpioides.</title>
        <authorList>
            <person name="Zeh D."/>
            <person name="Zeh J."/>
        </authorList>
    </citation>
    <scope>NUCLEOTIDE SEQUENCE [LARGE SCALE GENOMIC DNA]</scope>
    <source>
        <strain evidence="2">IN4F17</strain>
        <tissue evidence="2">Whole Body</tissue>
    </source>
</reference>
<organism evidence="2 3">
    <name type="scientific">Cordylochernes scorpioides</name>
    <dbReference type="NCBI Taxonomy" id="51811"/>
    <lineage>
        <taxon>Eukaryota</taxon>
        <taxon>Metazoa</taxon>
        <taxon>Ecdysozoa</taxon>
        <taxon>Arthropoda</taxon>
        <taxon>Chelicerata</taxon>
        <taxon>Arachnida</taxon>
        <taxon>Pseudoscorpiones</taxon>
        <taxon>Cheliferoidea</taxon>
        <taxon>Chernetidae</taxon>
        <taxon>Cordylochernes</taxon>
    </lineage>
</organism>
<dbReference type="EMBL" id="CP092870">
    <property type="protein sequence ID" value="UYV70854.1"/>
    <property type="molecule type" value="Genomic_DNA"/>
</dbReference>
<name>A0ABY6KQJ5_9ARAC</name>
<keyword evidence="3" id="KW-1185">Reference proteome</keyword>
<dbReference type="Proteomes" id="UP001235939">
    <property type="component" value="Chromosome 08"/>
</dbReference>
<accession>A0ABY6KQJ5</accession>
<sequence>MLQWPPILAKFQPHHNRYQSKFSCCGRNTKIAAADGIASKSHTNGAEKALNNWADAMEEEEEDGYTAVKNKKRRRDSATIPNTNS</sequence>
<proteinExistence type="predicted"/>
<evidence type="ECO:0000256" key="1">
    <source>
        <dbReference type="SAM" id="MobiDB-lite"/>
    </source>
</evidence>
<protein>
    <submittedName>
        <fullName evidence="2">Uncharacterized protein</fullName>
    </submittedName>
</protein>
<evidence type="ECO:0000313" key="3">
    <source>
        <dbReference type="Proteomes" id="UP001235939"/>
    </source>
</evidence>
<evidence type="ECO:0000313" key="2">
    <source>
        <dbReference type="EMBL" id="UYV70854.1"/>
    </source>
</evidence>
<feature type="region of interest" description="Disordered" evidence="1">
    <location>
        <begin position="61"/>
        <end position="85"/>
    </location>
</feature>
<gene>
    <name evidence="2" type="ORF">LAZ67_8000865</name>
</gene>